<dbReference type="InterPro" id="IPR036390">
    <property type="entry name" value="WH_DNA-bd_sf"/>
</dbReference>
<gene>
    <name evidence="1" type="ORF">Dace_1167</name>
</gene>
<sequence>MVITRATEYAIRAILYMSKFPPGEIVLKKDICQTQNVTPAFLTKIFQPMVKAGIVGSQRGVGGGFYLRHKPEDITVYDVFKAQEDPLHINKCLGDENCCERDNYCPVHGAWKEVRESMIQQLSEYNFARLAEEEEANLKKLMAMDKHEEAS</sequence>
<dbReference type="Pfam" id="PF02082">
    <property type="entry name" value="Rrf2"/>
    <property type="match status" value="1"/>
</dbReference>
<dbReference type="EMBL" id="AAEW02000014">
    <property type="protein sequence ID" value="EAT15090.1"/>
    <property type="molecule type" value="Genomic_DNA"/>
</dbReference>
<dbReference type="Proteomes" id="UP000005695">
    <property type="component" value="Unassembled WGS sequence"/>
</dbReference>
<reference evidence="1" key="1">
    <citation type="submission" date="2006-05" db="EMBL/GenBank/DDBJ databases">
        <title>Annotation of the draft genome assembly of Desulfuromonas acetoxidans DSM 684.</title>
        <authorList>
            <consortium name="US DOE Joint Genome Institute (JGI-ORNL)"/>
            <person name="Larimer F."/>
            <person name="Land M."/>
            <person name="Hauser L."/>
        </authorList>
    </citation>
    <scope>NUCLEOTIDE SEQUENCE [LARGE SCALE GENOMIC DNA]</scope>
    <source>
        <strain evidence="1">DSM 684</strain>
    </source>
</reference>
<dbReference type="SUPFAM" id="SSF46785">
    <property type="entry name" value="Winged helix' DNA-binding domain"/>
    <property type="match status" value="1"/>
</dbReference>
<evidence type="ECO:0000313" key="2">
    <source>
        <dbReference type="Proteomes" id="UP000005695"/>
    </source>
</evidence>
<proteinExistence type="predicted"/>
<organism evidence="1 2">
    <name type="scientific">Desulfuromonas acetoxidans (strain DSM 684 / 11070)</name>
    <dbReference type="NCBI Taxonomy" id="281689"/>
    <lineage>
        <taxon>Bacteria</taxon>
        <taxon>Pseudomonadati</taxon>
        <taxon>Thermodesulfobacteriota</taxon>
        <taxon>Desulfuromonadia</taxon>
        <taxon>Desulfuromonadales</taxon>
        <taxon>Desulfuromonadaceae</taxon>
        <taxon>Desulfuromonas</taxon>
    </lineage>
</organism>
<comment type="caution">
    <text evidence="1">The sequence shown here is derived from an EMBL/GenBank/DDBJ whole genome shotgun (WGS) entry which is preliminary data.</text>
</comment>
<evidence type="ECO:0000313" key="1">
    <source>
        <dbReference type="EMBL" id="EAT15090.1"/>
    </source>
</evidence>
<dbReference type="RefSeq" id="WP_006001694.1">
    <property type="nucleotide sequence ID" value="NZ_AAEW02000014.1"/>
</dbReference>
<dbReference type="PANTHER" id="PTHR33221">
    <property type="entry name" value="WINGED HELIX-TURN-HELIX TRANSCRIPTIONAL REGULATOR, RRF2 FAMILY"/>
    <property type="match status" value="1"/>
</dbReference>
<dbReference type="InterPro" id="IPR000944">
    <property type="entry name" value="Tscrpt_reg_Rrf2"/>
</dbReference>
<dbReference type="OrthoDB" id="9800519at2"/>
<name>Q1JXQ3_DESA6</name>
<dbReference type="NCBIfam" id="TIGR00738">
    <property type="entry name" value="rrf2_super"/>
    <property type="match status" value="1"/>
</dbReference>
<dbReference type="GO" id="GO:0003700">
    <property type="term" value="F:DNA-binding transcription factor activity"/>
    <property type="evidence" value="ECO:0007669"/>
    <property type="project" value="TreeGrafter"/>
</dbReference>
<keyword evidence="2" id="KW-1185">Reference proteome</keyword>
<reference evidence="1" key="2">
    <citation type="submission" date="2006-05" db="EMBL/GenBank/DDBJ databases">
        <title>Sequencing of the draft genome and assembly of Desulfuromonas acetoxidans DSM 684.</title>
        <authorList>
            <consortium name="US DOE Joint Genome Institute (JGI-PGF)"/>
            <person name="Copeland A."/>
            <person name="Lucas S."/>
            <person name="Lapidus A."/>
            <person name="Barry K."/>
            <person name="Detter J.C."/>
            <person name="Glavina del Rio T."/>
            <person name="Hammon N."/>
            <person name="Israni S."/>
            <person name="Dalin E."/>
            <person name="Tice H."/>
            <person name="Bruce D."/>
            <person name="Pitluck S."/>
            <person name="Richardson P."/>
        </authorList>
    </citation>
    <scope>NUCLEOTIDE SEQUENCE [LARGE SCALE GENOMIC DNA]</scope>
    <source>
        <strain evidence="1">DSM 684</strain>
    </source>
</reference>
<accession>Q1JXQ3</accession>
<dbReference type="PROSITE" id="PS51197">
    <property type="entry name" value="HTH_RRF2_2"/>
    <property type="match status" value="1"/>
</dbReference>
<protein>
    <submittedName>
        <fullName evidence="1">Transcriptional regulator, BadM/Rrf2 family</fullName>
    </submittedName>
</protein>
<dbReference type="InterPro" id="IPR036388">
    <property type="entry name" value="WH-like_DNA-bd_sf"/>
</dbReference>
<dbReference type="GO" id="GO:0005829">
    <property type="term" value="C:cytosol"/>
    <property type="evidence" value="ECO:0007669"/>
    <property type="project" value="TreeGrafter"/>
</dbReference>
<dbReference type="Gene3D" id="1.10.10.10">
    <property type="entry name" value="Winged helix-like DNA-binding domain superfamily/Winged helix DNA-binding domain"/>
    <property type="match status" value="1"/>
</dbReference>
<dbReference type="AlphaFoldDB" id="Q1JXQ3"/>
<dbReference type="PANTHER" id="PTHR33221:SF2">
    <property type="entry name" value="TRANSCRIPTIONAL REGULATOR"/>
    <property type="match status" value="1"/>
</dbReference>